<dbReference type="Proteomes" id="UP000179797">
    <property type="component" value="Unassembled WGS sequence"/>
</dbReference>
<protein>
    <submittedName>
        <fullName evidence="2">Uncharacterized protein</fullName>
    </submittedName>
</protein>
<evidence type="ECO:0000313" key="2">
    <source>
        <dbReference type="EMBL" id="OHX68271.1"/>
    </source>
</evidence>
<keyword evidence="3" id="KW-1185">Reference proteome</keyword>
<accession>A0A1S1Z4V9</accession>
<keyword evidence="1" id="KW-0812">Transmembrane</keyword>
<dbReference type="AlphaFoldDB" id="A0A1S1Z4V9"/>
<evidence type="ECO:0000313" key="3">
    <source>
        <dbReference type="Proteomes" id="UP000179797"/>
    </source>
</evidence>
<evidence type="ECO:0000256" key="1">
    <source>
        <dbReference type="SAM" id="Phobius"/>
    </source>
</evidence>
<dbReference type="EMBL" id="JRYR02000001">
    <property type="protein sequence ID" value="OHX68271.1"/>
    <property type="molecule type" value="Genomic_DNA"/>
</dbReference>
<proteinExistence type="predicted"/>
<keyword evidence="1" id="KW-0472">Membrane</keyword>
<keyword evidence="1" id="KW-1133">Transmembrane helix</keyword>
<gene>
    <name evidence="2" type="ORF">NH26_18920</name>
</gene>
<reference evidence="2 3" key="1">
    <citation type="journal article" date="2012" name="Int. J. Syst. Evol. Microbiol.">
        <title>Flammeovirga pacifica sp. nov., isolated from deep-sea sediment.</title>
        <authorList>
            <person name="Xu H."/>
            <person name="Fu Y."/>
            <person name="Yang N."/>
            <person name="Ding Z."/>
            <person name="Lai Q."/>
            <person name="Zeng R."/>
        </authorList>
    </citation>
    <scope>NUCLEOTIDE SEQUENCE [LARGE SCALE GENOMIC DNA]</scope>
    <source>
        <strain evidence="3">DSM 24597 / LMG 26175 / WPAGA1</strain>
    </source>
</reference>
<sequence length="164" mass="18683">MQIVTYTKATVTNVMNRNIYFIAISFVFIFNACISLSNEDDVLISDPIDNVFHDLETLGVQDSSSELSVRVKILGWNRSKRSDYKFQYLLINDSTLETVDQQLISYDDLIIKDNVLSKDLFFENLDSATLYLLELKSILGDQTSNADTYELATKGYYADSTIVE</sequence>
<organism evidence="2 3">
    <name type="scientific">Flammeovirga pacifica</name>
    <dbReference type="NCBI Taxonomy" id="915059"/>
    <lineage>
        <taxon>Bacteria</taxon>
        <taxon>Pseudomonadati</taxon>
        <taxon>Bacteroidota</taxon>
        <taxon>Cytophagia</taxon>
        <taxon>Cytophagales</taxon>
        <taxon>Flammeovirgaceae</taxon>
        <taxon>Flammeovirga</taxon>
    </lineage>
</organism>
<feature type="transmembrane region" description="Helical" evidence="1">
    <location>
        <begin position="19"/>
        <end position="37"/>
    </location>
</feature>
<comment type="caution">
    <text evidence="2">The sequence shown here is derived from an EMBL/GenBank/DDBJ whole genome shotgun (WGS) entry which is preliminary data.</text>
</comment>
<name>A0A1S1Z4V9_FLAPC</name>